<reference evidence="2" key="1">
    <citation type="submission" date="2014-11" db="EMBL/GenBank/DDBJ databases">
        <authorList>
            <person name="Amaro Gonzalez C."/>
        </authorList>
    </citation>
    <scope>NUCLEOTIDE SEQUENCE</scope>
</reference>
<accession>A0A0E9WV89</accession>
<feature type="region of interest" description="Disordered" evidence="1">
    <location>
        <begin position="1"/>
        <end position="31"/>
    </location>
</feature>
<reference evidence="2" key="2">
    <citation type="journal article" date="2015" name="Fish Shellfish Immunol.">
        <title>Early steps in the European eel (Anguilla anguilla)-Vibrio vulnificus interaction in the gills: Role of the RtxA13 toxin.</title>
        <authorList>
            <person name="Callol A."/>
            <person name="Pajuelo D."/>
            <person name="Ebbesson L."/>
            <person name="Teles M."/>
            <person name="MacKenzie S."/>
            <person name="Amaro C."/>
        </authorList>
    </citation>
    <scope>NUCLEOTIDE SEQUENCE</scope>
</reference>
<name>A0A0E9WV89_ANGAN</name>
<organism evidence="2">
    <name type="scientific">Anguilla anguilla</name>
    <name type="common">European freshwater eel</name>
    <name type="synonym">Muraena anguilla</name>
    <dbReference type="NCBI Taxonomy" id="7936"/>
    <lineage>
        <taxon>Eukaryota</taxon>
        <taxon>Metazoa</taxon>
        <taxon>Chordata</taxon>
        <taxon>Craniata</taxon>
        <taxon>Vertebrata</taxon>
        <taxon>Euteleostomi</taxon>
        <taxon>Actinopterygii</taxon>
        <taxon>Neopterygii</taxon>
        <taxon>Teleostei</taxon>
        <taxon>Anguilliformes</taxon>
        <taxon>Anguillidae</taxon>
        <taxon>Anguilla</taxon>
    </lineage>
</organism>
<feature type="compositionally biased region" description="Basic and acidic residues" evidence="1">
    <location>
        <begin position="10"/>
        <end position="21"/>
    </location>
</feature>
<evidence type="ECO:0000313" key="2">
    <source>
        <dbReference type="EMBL" id="JAH93465.1"/>
    </source>
</evidence>
<sequence>MLVEVNLGPDHTKRGKMEFKKNEKKKKKQDLQGWTDASHQYIQMDSTKVLWCNQIISDNAQWPNQMISVNALWSIR</sequence>
<protein>
    <submittedName>
        <fullName evidence="2">Uncharacterized protein</fullName>
    </submittedName>
</protein>
<dbReference type="EMBL" id="GBXM01015112">
    <property type="protein sequence ID" value="JAH93465.1"/>
    <property type="molecule type" value="Transcribed_RNA"/>
</dbReference>
<dbReference type="AlphaFoldDB" id="A0A0E9WV89"/>
<proteinExistence type="predicted"/>
<evidence type="ECO:0000256" key="1">
    <source>
        <dbReference type="SAM" id="MobiDB-lite"/>
    </source>
</evidence>